<evidence type="ECO:0000259" key="8">
    <source>
        <dbReference type="Pfam" id="PF02784"/>
    </source>
</evidence>
<evidence type="ECO:0000256" key="2">
    <source>
        <dbReference type="ARBA" id="ARBA00022793"/>
    </source>
</evidence>
<dbReference type="InterPro" id="IPR009006">
    <property type="entry name" value="Ala_racemase/Decarboxylase_C"/>
</dbReference>
<evidence type="ECO:0000256" key="1">
    <source>
        <dbReference type="ARBA" id="ARBA00001933"/>
    </source>
</evidence>
<evidence type="ECO:0000313" key="9">
    <source>
        <dbReference type="EMBL" id="BCB75876.1"/>
    </source>
</evidence>
<evidence type="ECO:0000313" key="10">
    <source>
        <dbReference type="Proteomes" id="UP000502508"/>
    </source>
</evidence>
<reference evidence="9 10" key="1">
    <citation type="submission" date="2020-03" db="EMBL/GenBank/DDBJ databases">
        <title>Whole genome shotgun sequence of Phytohabitans flavus NBRC 107702.</title>
        <authorList>
            <person name="Komaki H."/>
            <person name="Tamura T."/>
        </authorList>
    </citation>
    <scope>NUCLEOTIDE SEQUENCE [LARGE SCALE GENOMIC DNA]</scope>
    <source>
        <strain evidence="9 10">NBRC 107702</strain>
    </source>
</reference>
<dbReference type="EMBL" id="AP022870">
    <property type="protein sequence ID" value="BCB75876.1"/>
    <property type="molecule type" value="Genomic_DNA"/>
</dbReference>
<dbReference type="KEGG" id="pfla:Pflav_022860"/>
<evidence type="ECO:0000256" key="3">
    <source>
        <dbReference type="ARBA" id="ARBA00022898"/>
    </source>
</evidence>
<keyword evidence="5" id="KW-0456">Lyase</keyword>
<keyword evidence="10" id="KW-1185">Reference proteome</keyword>
<reference evidence="9 10" key="2">
    <citation type="submission" date="2020-03" db="EMBL/GenBank/DDBJ databases">
        <authorList>
            <person name="Ichikawa N."/>
            <person name="Kimura A."/>
            <person name="Kitahashi Y."/>
            <person name="Uohara A."/>
        </authorList>
    </citation>
    <scope>NUCLEOTIDE SEQUENCE [LARGE SCALE GENOMIC DNA]</scope>
    <source>
        <strain evidence="9 10">NBRC 107702</strain>
    </source>
</reference>
<dbReference type="InterPro" id="IPR029066">
    <property type="entry name" value="PLP-binding_barrel"/>
</dbReference>
<dbReference type="SUPFAM" id="SSF51419">
    <property type="entry name" value="PLP-binding barrel"/>
    <property type="match status" value="1"/>
</dbReference>
<dbReference type="PRINTS" id="PR01181">
    <property type="entry name" value="DAPDCRBXLASE"/>
</dbReference>
<organism evidence="9 10">
    <name type="scientific">Phytohabitans flavus</name>
    <dbReference type="NCBI Taxonomy" id="1076124"/>
    <lineage>
        <taxon>Bacteria</taxon>
        <taxon>Bacillati</taxon>
        <taxon>Actinomycetota</taxon>
        <taxon>Actinomycetes</taxon>
        <taxon>Micromonosporales</taxon>
        <taxon>Micromonosporaceae</taxon>
    </lineage>
</organism>
<keyword evidence="4" id="KW-0028">Amino-acid biosynthesis</keyword>
<dbReference type="InterPro" id="IPR002986">
    <property type="entry name" value="DAP_deCOOHase_LysA"/>
</dbReference>
<keyword evidence="3" id="KW-0663">Pyridoxal phosphate</keyword>
<dbReference type="InterPro" id="IPR022644">
    <property type="entry name" value="De-COase2_N"/>
</dbReference>
<sequence>MLRWIAEEGLGLSVCSAGQLAAAAAVGFPAERIVLHGDAKTPTDLERALAYGVGTTVIESPSEVARLAALCPRRQKVLLRVLPGPGADPAAALPPGPDADRFGLPADSLAGMLRRIADQPALDLAGLDFYLGSQVARFGGYERAIDQLVAVAARSGLPLREINLGGGHAVPGTEAEAEFALQAFAARVRTMLQISSQRYGVPVPRLVVTPGRAIVARAGVALYRVLAVRRDPDGHQLVAVDGGLSDNPRPAMYGARYTAALVGRVSRDSTRPTTVVGRHDEASDVIVRDAGLPGDLRPGDLLAVPGSGAYHLPLASNYNLVPRPPLVAVHEGQSKLLVRRETIDDILLRDLDPISARD</sequence>
<comment type="similarity">
    <text evidence="6">Belongs to the Orn/Lys/Arg decarboxylase class-II family.</text>
</comment>
<feature type="domain" description="Orn/DAP/Arg decarboxylase 2 N-terminal" evidence="8">
    <location>
        <begin position="1"/>
        <end position="216"/>
    </location>
</feature>
<evidence type="ECO:0000256" key="5">
    <source>
        <dbReference type="ARBA" id="ARBA00023239"/>
    </source>
</evidence>
<dbReference type="SUPFAM" id="SSF50621">
    <property type="entry name" value="Alanine racemase C-terminal domain-like"/>
    <property type="match status" value="1"/>
</dbReference>
<evidence type="ECO:0000256" key="6">
    <source>
        <dbReference type="RuleBase" id="RU003737"/>
    </source>
</evidence>
<keyword evidence="4" id="KW-0457">Lysine biosynthesis</keyword>
<dbReference type="PRINTS" id="PR01179">
    <property type="entry name" value="ODADCRBXLASE"/>
</dbReference>
<dbReference type="Pfam" id="PF02784">
    <property type="entry name" value="Orn_Arg_deC_N"/>
    <property type="match status" value="1"/>
</dbReference>
<dbReference type="PANTHER" id="PTHR43727">
    <property type="entry name" value="DIAMINOPIMELATE DECARBOXYLASE"/>
    <property type="match status" value="1"/>
</dbReference>
<dbReference type="Gene3D" id="2.40.37.10">
    <property type="entry name" value="Lyase, Ornithine Decarboxylase, Chain A, domain 1"/>
    <property type="match status" value="1"/>
</dbReference>
<dbReference type="Proteomes" id="UP000502508">
    <property type="component" value="Chromosome"/>
</dbReference>
<dbReference type="InterPro" id="IPR000183">
    <property type="entry name" value="Orn/DAP/Arg_de-COase"/>
</dbReference>
<evidence type="ECO:0000256" key="4">
    <source>
        <dbReference type="ARBA" id="ARBA00023154"/>
    </source>
</evidence>
<protein>
    <submittedName>
        <fullName evidence="9">Diaminopimelate decarboxylase</fullName>
    </submittedName>
</protein>
<accession>A0A6F8XPY2</accession>
<dbReference type="Gene3D" id="3.20.20.10">
    <property type="entry name" value="Alanine racemase"/>
    <property type="match status" value="1"/>
</dbReference>
<evidence type="ECO:0000259" key="7">
    <source>
        <dbReference type="Pfam" id="PF00278"/>
    </source>
</evidence>
<feature type="domain" description="Orn/DAP/Arg decarboxylase 2 C-terminal" evidence="7">
    <location>
        <begin position="217"/>
        <end position="308"/>
    </location>
</feature>
<dbReference type="PANTHER" id="PTHR43727:SF2">
    <property type="entry name" value="GROUP IV DECARBOXYLASE"/>
    <property type="match status" value="1"/>
</dbReference>
<dbReference type="Pfam" id="PF00278">
    <property type="entry name" value="Orn_DAP_Arg_deC"/>
    <property type="match status" value="1"/>
</dbReference>
<dbReference type="GO" id="GO:0008836">
    <property type="term" value="F:diaminopimelate decarboxylase activity"/>
    <property type="evidence" value="ECO:0007669"/>
    <property type="project" value="InterPro"/>
</dbReference>
<keyword evidence="2" id="KW-0210">Decarboxylase</keyword>
<comment type="cofactor">
    <cofactor evidence="1">
        <name>pyridoxal 5'-phosphate</name>
        <dbReference type="ChEBI" id="CHEBI:597326"/>
    </cofactor>
</comment>
<dbReference type="AlphaFoldDB" id="A0A6F8XPY2"/>
<gene>
    <name evidence="9" type="primary">lysA_1</name>
    <name evidence="9" type="ORF">Pflav_022860</name>
</gene>
<dbReference type="GO" id="GO:0009089">
    <property type="term" value="P:lysine biosynthetic process via diaminopimelate"/>
    <property type="evidence" value="ECO:0007669"/>
    <property type="project" value="InterPro"/>
</dbReference>
<proteinExistence type="inferred from homology"/>
<name>A0A6F8XPY2_9ACTN</name>
<dbReference type="InterPro" id="IPR022643">
    <property type="entry name" value="De-COase2_C"/>
</dbReference>